<keyword evidence="2" id="KW-1185">Reference proteome</keyword>
<dbReference type="AlphaFoldDB" id="A0A564YN75"/>
<dbReference type="Proteomes" id="UP000321570">
    <property type="component" value="Unassembled WGS sequence"/>
</dbReference>
<evidence type="ECO:0000313" key="2">
    <source>
        <dbReference type="Proteomes" id="UP000321570"/>
    </source>
</evidence>
<sequence>MSSLSSSFKSIEGMPAITPTPVYSNILVGQPPVYVQCTGLTDLTDGESSQYCYNGSLTLSLSHSLLTLAILTNC</sequence>
<reference evidence="1 2" key="1">
    <citation type="submission" date="2019-07" db="EMBL/GenBank/DDBJ databases">
        <authorList>
            <person name="Jastrzebski P J."/>
            <person name="Paukszto L."/>
            <person name="Jastrzebski P J."/>
        </authorList>
    </citation>
    <scope>NUCLEOTIDE SEQUENCE [LARGE SCALE GENOMIC DNA]</scope>
    <source>
        <strain evidence="1 2">WMS-il1</strain>
    </source>
</reference>
<name>A0A564YN75_HYMDI</name>
<dbReference type="EMBL" id="CABIJS010000288">
    <property type="protein sequence ID" value="VUZ48419.1"/>
    <property type="molecule type" value="Genomic_DNA"/>
</dbReference>
<evidence type="ECO:0000313" key="1">
    <source>
        <dbReference type="EMBL" id="VUZ48419.1"/>
    </source>
</evidence>
<organism evidence="1 2">
    <name type="scientific">Hymenolepis diminuta</name>
    <name type="common">Rat tapeworm</name>
    <dbReference type="NCBI Taxonomy" id="6216"/>
    <lineage>
        <taxon>Eukaryota</taxon>
        <taxon>Metazoa</taxon>
        <taxon>Spiralia</taxon>
        <taxon>Lophotrochozoa</taxon>
        <taxon>Platyhelminthes</taxon>
        <taxon>Cestoda</taxon>
        <taxon>Eucestoda</taxon>
        <taxon>Cyclophyllidea</taxon>
        <taxon>Hymenolepididae</taxon>
        <taxon>Hymenolepis</taxon>
    </lineage>
</organism>
<protein>
    <submittedName>
        <fullName evidence="1">Uncharacterized protein</fullName>
    </submittedName>
</protein>
<accession>A0A564YN75</accession>
<proteinExistence type="predicted"/>
<gene>
    <name evidence="1" type="ORF">WMSIL1_LOCUS7722</name>
</gene>